<dbReference type="Proteomes" id="UP000019373">
    <property type="component" value="Unassembled WGS sequence"/>
</dbReference>
<dbReference type="Gene3D" id="1.10.580.10">
    <property type="entry name" value="Citrate Synthase, domain 1"/>
    <property type="match status" value="1"/>
</dbReference>
<reference evidence="6" key="1">
    <citation type="journal article" date="2014" name="BMC Genomics">
        <title>Genome characteristics reveal the impact of lichenization on lichen-forming fungus Endocarpon pusillum Hedwig (Verrucariales, Ascomycota).</title>
        <authorList>
            <person name="Wang Y.-Y."/>
            <person name="Liu B."/>
            <person name="Zhang X.-Y."/>
            <person name="Zhou Q.-M."/>
            <person name="Zhang T."/>
            <person name="Li H."/>
            <person name="Yu Y.-F."/>
            <person name="Zhang X.-L."/>
            <person name="Hao X.-Y."/>
            <person name="Wang M."/>
            <person name="Wang L."/>
            <person name="Wei J.-C."/>
        </authorList>
    </citation>
    <scope>NUCLEOTIDE SEQUENCE [LARGE SCALE GENOMIC DNA]</scope>
    <source>
        <strain evidence="6">Z07020 / HMAS-L-300199</strain>
    </source>
</reference>
<accession>U1GAW0</accession>
<evidence type="ECO:0000313" key="6">
    <source>
        <dbReference type="Proteomes" id="UP000019373"/>
    </source>
</evidence>
<dbReference type="eggNOG" id="KOG2617">
    <property type="taxonomic scope" value="Eukaryota"/>
</dbReference>
<dbReference type="EMBL" id="KE721469">
    <property type="protein sequence ID" value="ERF69133.1"/>
    <property type="molecule type" value="Genomic_DNA"/>
</dbReference>
<keyword evidence="2 4" id="KW-0808">Transferase</keyword>
<dbReference type="GO" id="GO:0005975">
    <property type="term" value="P:carbohydrate metabolic process"/>
    <property type="evidence" value="ECO:0007669"/>
    <property type="project" value="TreeGrafter"/>
</dbReference>
<dbReference type="GO" id="GO:0046912">
    <property type="term" value="F:acyltransferase activity, acyl groups converted into alkyl on transfer"/>
    <property type="evidence" value="ECO:0007669"/>
    <property type="project" value="InterPro"/>
</dbReference>
<dbReference type="Gene3D" id="1.10.230.10">
    <property type="entry name" value="Cytochrome P450-Terp, domain 2"/>
    <property type="match status" value="1"/>
</dbReference>
<evidence type="ECO:0000256" key="2">
    <source>
        <dbReference type="ARBA" id="ARBA00022679"/>
    </source>
</evidence>
<dbReference type="PANTHER" id="PTHR11739">
    <property type="entry name" value="CITRATE SYNTHASE"/>
    <property type="match status" value="1"/>
</dbReference>
<dbReference type="GO" id="GO:0005759">
    <property type="term" value="C:mitochondrial matrix"/>
    <property type="evidence" value="ECO:0007669"/>
    <property type="project" value="TreeGrafter"/>
</dbReference>
<dbReference type="GO" id="GO:0006099">
    <property type="term" value="P:tricarboxylic acid cycle"/>
    <property type="evidence" value="ECO:0007669"/>
    <property type="project" value="TreeGrafter"/>
</dbReference>
<keyword evidence="6" id="KW-1185">Reference proteome</keyword>
<dbReference type="InterPro" id="IPR036969">
    <property type="entry name" value="Citrate_synthase_sf"/>
</dbReference>
<evidence type="ECO:0000256" key="4">
    <source>
        <dbReference type="RuleBase" id="RU000441"/>
    </source>
</evidence>
<name>U1GAW0_ENDPU</name>
<dbReference type="PRINTS" id="PR00143">
    <property type="entry name" value="CITRTSNTHASE"/>
</dbReference>
<protein>
    <recommendedName>
        <fullName evidence="4">Citrate synthase</fullName>
    </recommendedName>
</protein>
<dbReference type="GO" id="GO:0016491">
    <property type="term" value="F:oxidoreductase activity"/>
    <property type="evidence" value="ECO:0007669"/>
    <property type="project" value="InterPro"/>
</dbReference>
<dbReference type="InterPro" id="IPR016142">
    <property type="entry name" value="Citrate_synth-like_lrg_a-sub"/>
</dbReference>
<comment type="similarity">
    <text evidence="3">Belongs to the asaB hydroxylase/desaturase family.</text>
</comment>
<dbReference type="InterPro" id="IPR016143">
    <property type="entry name" value="Citrate_synth-like_sm_a-sub"/>
</dbReference>
<comment type="similarity">
    <text evidence="1 4">Belongs to the citrate synthase family.</text>
</comment>
<dbReference type="SUPFAM" id="SSF48256">
    <property type="entry name" value="Citrate synthase"/>
    <property type="match status" value="1"/>
</dbReference>
<organism evidence="5 6">
    <name type="scientific">Endocarpon pusillum (strain Z07020 / HMAS-L-300199)</name>
    <name type="common">Lichen-forming fungus</name>
    <dbReference type="NCBI Taxonomy" id="1263415"/>
    <lineage>
        <taxon>Eukaryota</taxon>
        <taxon>Fungi</taxon>
        <taxon>Dikarya</taxon>
        <taxon>Ascomycota</taxon>
        <taxon>Pezizomycotina</taxon>
        <taxon>Eurotiomycetes</taxon>
        <taxon>Chaetothyriomycetidae</taxon>
        <taxon>Verrucariales</taxon>
        <taxon>Verrucariaceae</taxon>
        <taxon>Endocarpon</taxon>
    </lineage>
</organism>
<dbReference type="Pfam" id="PF00285">
    <property type="entry name" value="Citrate_synt"/>
    <property type="match status" value="1"/>
</dbReference>
<evidence type="ECO:0000256" key="3">
    <source>
        <dbReference type="ARBA" id="ARBA00023604"/>
    </source>
</evidence>
<dbReference type="GeneID" id="19236148"/>
<dbReference type="RefSeq" id="XP_007805193.1">
    <property type="nucleotide sequence ID" value="XM_007807002.1"/>
</dbReference>
<dbReference type="InterPro" id="IPR019810">
    <property type="entry name" value="Citrate_synthase_AS"/>
</dbReference>
<gene>
    <name evidence="5" type="ORF">EPUS_01089</name>
</gene>
<dbReference type="HOGENOM" id="CLU_389332_0_0_1"/>
<dbReference type="PANTHER" id="PTHR11739:SF4">
    <property type="entry name" value="CITRATE SYNTHASE, PEROXISOMAL"/>
    <property type="match status" value="1"/>
</dbReference>
<dbReference type="InterPro" id="IPR002020">
    <property type="entry name" value="Citrate_synthase"/>
</dbReference>
<evidence type="ECO:0000256" key="1">
    <source>
        <dbReference type="ARBA" id="ARBA00010566"/>
    </source>
</evidence>
<dbReference type="OrthoDB" id="435022at2759"/>
<proteinExistence type="inferred from homology"/>
<dbReference type="PROSITE" id="PS00480">
    <property type="entry name" value="CITRATE_SYNTHASE"/>
    <property type="match status" value="1"/>
</dbReference>
<dbReference type="NCBIfam" id="NF041278">
    <property type="entry name" value="CmcJ_NvfI_EfuI"/>
    <property type="match status" value="1"/>
</dbReference>
<dbReference type="InterPro" id="IPR044053">
    <property type="entry name" value="AsaB-like"/>
</dbReference>
<sequence>MAAVVLPPTTTGTLGLWNGTKDGEAGYIDYATGNTNMNRPKEVDIVAHDIRHISPQPTLLKNGYQLTDIPTSVTTEEFLNSQTPEGKKHIEDVYFPECAKIIEKITGGVGLVIPTSFRLREQKGNTKQSTNEKLGEVEARYAPRPVAHLDRDTPTAIMLLKETVGAEKADELLSKYKHWAQVNTWRPIGNPATKWPLCFINHDRIPNWDYDTHVGHIFSKNDPLVADRGAKPYVCVVKHDDRYDYHYVSSLRPAECLVFCSFDSDPKLAMPHSAFWDNSTPDDAPNRRSIEPIPIAVSGAATNLKMNGVKTQANEENGVATEIIGDYLHVLDSRTWKTYKIPISDNFVRASDLSVISAPEVRQSKESGAERVRKLAVLDPGFQHTACKESAITLIDGEKGELWFRGMRIEDLFRHYDFDTTMYLLIWGHLPTNEEKERFEYSMAAAASPPRAVVDAIQALPRETDMYSILLTGLAAYVGTDTEMITSRHNPVLTYHNNMAHTDAALIRTIAYTATATAVAYCHKRNIEFTQPKQGFSLVENFLLMIGIDDLDKKISRTMDRLWILYADHELSCSTAASLHTASTLTDPLSCVLAMMVAGAGPLHVGAIELCYEGLEMLGTVDNVPAYIEAVKARKFRLFGYGHRVYKTKDPRATRIEELMEEHKEAIAADPLLQVAMEIDKQANTDPYFVERELKLNADFYSCFIYTAL</sequence>
<dbReference type="AlphaFoldDB" id="U1GAW0"/>
<evidence type="ECO:0000313" key="5">
    <source>
        <dbReference type="EMBL" id="ERF69133.1"/>
    </source>
</evidence>